<keyword evidence="6 8" id="KW-0472">Membrane</keyword>
<evidence type="ECO:0000256" key="6">
    <source>
        <dbReference type="ARBA" id="ARBA00023136"/>
    </source>
</evidence>
<feature type="transmembrane region" description="Helical" evidence="8">
    <location>
        <begin position="285"/>
        <end position="306"/>
    </location>
</feature>
<dbReference type="InterPro" id="IPR037185">
    <property type="entry name" value="EmrE-like"/>
</dbReference>
<dbReference type="Proteomes" id="UP000677515">
    <property type="component" value="Chromosome"/>
</dbReference>
<evidence type="ECO:0000259" key="9">
    <source>
        <dbReference type="Pfam" id="PF00892"/>
    </source>
</evidence>
<proteinExistence type="inferred from homology"/>
<dbReference type="InterPro" id="IPR050638">
    <property type="entry name" value="AA-Vitamin_Transporters"/>
</dbReference>
<keyword evidence="5 8" id="KW-1133">Transmembrane helix</keyword>
<feature type="transmembrane region" description="Helical" evidence="8">
    <location>
        <begin position="110"/>
        <end position="129"/>
    </location>
</feature>
<evidence type="ECO:0000256" key="7">
    <source>
        <dbReference type="ARBA" id="ARBA00040595"/>
    </source>
</evidence>
<evidence type="ECO:0000256" key="8">
    <source>
        <dbReference type="SAM" id="Phobius"/>
    </source>
</evidence>
<comment type="similarity">
    <text evidence="2">Belongs to the drug/metabolite transporter (DMT) superfamily. 10 TMS drug/metabolite exporter (DME) (TC 2.A.7.3) family.</text>
</comment>
<evidence type="ECO:0000313" key="10">
    <source>
        <dbReference type="EMBL" id="BCQ35021.1"/>
    </source>
</evidence>
<evidence type="ECO:0000256" key="3">
    <source>
        <dbReference type="ARBA" id="ARBA00022475"/>
    </source>
</evidence>
<dbReference type="EMBL" id="AP024329">
    <property type="protein sequence ID" value="BCQ35021.1"/>
    <property type="molecule type" value="Genomic_DNA"/>
</dbReference>
<protein>
    <recommendedName>
        <fullName evidence="7">Threonine/homoserine exporter RhtA</fullName>
    </recommendedName>
</protein>
<comment type="subcellular location">
    <subcellularLocation>
        <location evidence="1">Cell membrane</location>
        <topology evidence="1">Multi-pass membrane protein</topology>
    </subcellularLocation>
</comment>
<keyword evidence="3" id="KW-1003">Cell membrane</keyword>
<accession>A0ABM7N0M7</accession>
<feature type="transmembrane region" description="Helical" evidence="8">
    <location>
        <begin position="228"/>
        <end position="248"/>
    </location>
</feature>
<gene>
    <name evidence="10" type="ORF">ERHA53_23640</name>
</gene>
<evidence type="ECO:0000313" key="11">
    <source>
        <dbReference type="Proteomes" id="UP000677515"/>
    </source>
</evidence>
<evidence type="ECO:0000256" key="5">
    <source>
        <dbReference type="ARBA" id="ARBA00022989"/>
    </source>
</evidence>
<feature type="transmembrane region" description="Helical" evidence="8">
    <location>
        <begin position="48"/>
        <end position="68"/>
    </location>
</feature>
<evidence type="ECO:0000256" key="2">
    <source>
        <dbReference type="ARBA" id="ARBA00009853"/>
    </source>
</evidence>
<name>A0ABM7N0M7_ERWRD</name>
<organism evidence="10 11">
    <name type="scientific">Erwinia rhapontici</name>
    <name type="common">Pectobacterium rhapontici</name>
    <dbReference type="NCBI Taxonomy" id="55212"/>
    <lineage>
        <taxon>Bacteria</taxon>
        <taxon>Pseudomonadati</taxon>
        <taxon>Pseudomonadota</taxon>
        <taxon>Gammaproteobacteria</taxon>
        <taxon>Enterobacterales</taxon>
        <taxon>Erwiniaceae</taxon>
        <taxon>Erwinia</taxon>
    </lineage>
</organism>
<evidence type="ECO:0000256" key="4">
    <source>
        <dbReference type="ARBA" id="ARBA00022692"/>
    </source>
</evidence>
<feature type="transmembrane region" description="Helical" evidence="8">
    <location>
        <begin position="21"/>
        <end position="42"/>
    </location>
</feature>
<dbReference type="InterPro" id="IPR000620">
    <property type="entry name" value="EamA_dom"/>
</dbReference>
<dbReference type="PANTHER" id="PTHR32322:SF18">
    <property type="entry name" value="S-ADENOSYLMETHIONINE_S-ADENOSYLHOMOCYSTEINE TRANSPORTER"/>
    <property type="match status" value="1"/>
</dbReference>
<feature type="transmembrane region" description="Helical" evidence="8">
    <location>
        <begin position="255"/>
        <end position="279"/>
    </location>
</feature>
<feature type="transmembrane region" description="Helical" evidence="8">
    <location>
        <begin position="136"/>
        <end position="157"/>
    </location>
</feature>
<feature type="domain" description="EamA" evidence="9">
    <location>
        <begin position="166"/>
        <end position="301"/>
    </location>
</feature>
<dbReference type="Pfam" id="PF00892">
    <property type="entry name" value="EamA"/>
    <property type="match status" value="2"/>
</dbReference>
<sequence>MMSNVKTAVQNAGQHSMKTTVLWLLVMVVLWGLSWPATKMALNDVPPLWLAAIRFGSAGACLFLFVAVKKELKLPAKSDMPVILSIGIFQMVVFTGLGMIAMQYTDTSHAVLLAYTTPLWGILSSWLLLRHTPSFIQIIALLTGLVGIGLICSPLEMNWSAPGAVMGCAFLITGAISWSLVIIHVKHHKWTATPLSLAPWQMLIATIPLIFFARLLDGPVEAIHFSSGLLWLLFFIGPVATSVCFVISSEHGRRISVFAMSSFTLGVPLIGALASVVFLGTSLSGLFMTGLALVFAGVSMTAFSAGKTRPHS</sequence>
<keyword evidence="4 8" id="KW-0812">Transmembrane</keyword>
<feature type="transmembrane region" description="Helical" evidence="8">
    <location>
        <begin position="197"/>
        <end position="216"/>
    </location>
</feature>
<dbReference type="SUPFAM" id="SSF103481">
    <property type="entry name" value="Multidrug resistance efflux transporter EmrE"/>
    <property type="match status" value="2"/>
</dbReference>
<feature type="transmembrane region" description="Helical" evidence="8">
    <location>
        <begin position="80"/>
        <end position="104"/>
    </location>
</feature>
<evidence type="ECO:0000256" key="1">
    <source>
        <dbReference type="ARBA" id="ARBA00004651"/>
    </source>
</evidence>
<keyword evidence="11" id="KW-1185">Reference proteome</keyword>
<feature type="transmembrane region" description="Helical" evidence="8">
    <location>
        <begin position="163"/>
        <end position="185"/>
    </location>
</feature>
<reference evidence="10 11" key="1">
    <citation type="submission" date="2021-01" db="EMBL/GenBank/DDBJ databases">
        <title>Complete genome sequence of Erwinia rhapontici MAFF 311153.</title>
        <authorList>
            <person name="Morohoshi T."/>
            <person name="Someya N."/>
        </authorList>
    </citation>
    <scope>NUCLEOTIDE SEQUENCE [LARGE SCALE GENOMIC DNA]</scope>
    <source>
        <strain evidence="10 11">MAFF 311153</strain>
    </source>
</reference>
<dbReference type="PANTHER" id="PTHR32322">
    <property type="entry name" value="INNER MEMBRANE TRANSPORTER"/>
    <property type="match status" value="1"/>
</dbReference>
<feature type="domain" description="EamA" evidence="9">
    <location>
        <begin position="20"/>
        <end position="151"/>
    </location>
</feature>